<dbReference type="Gene3D" id="3.10.450.620">
    <property type="entry name" value="JHP933, nucleotidyltransferase-like core domain"/>
    <property type="match status" value="1"/>
</dbReference>
<dbReference type="AlphaFoldDB" id="A0A6C8YAM9"/>
<evidence type="ECO:0000313" key="1">
    <source>
        <dbReference type="EMBL" id="MII79768.1"/>
    </source>
</evidence>
<dbReference type="EMBL" id="RSKH01000006">
    <property type="protein sequence ID" value="MII79768.1"/>
    <property type="molecule type" value="Genomic_DNA"/>
</dbReference>
<keyword evidence="1" id="KW-0808">Transferase</keyword>
<dbReference type="Pfam" id="PF08843">
    <property type="entry name" value="AbiEii"/>
    <property type="match status" value="1"/>
</dbReference>
<name>A0A6C8YAM9_SALER</name>
<sequence>MDNLTLLFSDVADALGIESVAIVEKDHYIVELLHLLKPLTFDTHQLVFAGGTALAKSGIVLNRMSEDVDIKLVPTDTFLSLSRTQRKGIRKEIVQTISHAITATDMFSFDDAHPKVTRDEYRYNDIPVRYPQRVAQAPCLRPFIRLELMEANLLEAPELRDIHTLVTTLTGKASVISAFPCATVTSTQAEKLVAMLRRTAAVARNIERQDDASLVRHIYDTYCIAEAEKVDTPLLTDFFKRTIEQDIQRYGNQYPQFCASPNDELKMGLDELERNPLYKTRYQQFVVPMVYGARKVSWDEAYASFRQMALAILKAC</sequence>
<proteinExistence type="predicted"/>
<comment type="caution">
    <text evidence="1">The sequence shown here is derived from an EMBL/GenBank/DDBJ whole genome shotgun (WGS) entry which is preliminary data.</text>
</comment>
<accession>A0A6C8YAM9</accession>
<dbReference type="Proteomes" id="UP000885342">
    <property type="component" value="Unassembled WGS sequence"/>
</dbReference>
<dbReference type="InterPro" id="IPR014942">
    <property type="entry name" value="AbiEii"/>
</dbReference>
<organism evidence="1">
    <name type="scientific">Salmonella enterica subsp. salamae</name>
    <dbReference type="NCBI Taxonomy" id="59202"/>
    <lineage>
        <taxon>Bacteria</taxon>
        <taxon>Pseudomonadati</taxon>
        <taxon>Pseudomonadota</taxon>
        <taxon>Gammaproteobacteria</taxon>
        <taxon>Enterobacterales</taxon>
        <taxon>Enterobacteriaceae</taxon>
        <taxon>Salmonella</taxon>
    </lineage>
</organism>
<dbReference type="GO" id="GO:0016740">
    <property type="term" value="F:transferase activity"/>
    <property type="evidence" value="ECO:0007669"/>
    <property type="project" value="UniProtKB-KW"/>
</dbReference>
<protein>
    <submittedName>
        <fullName evidence="1">Nucleotidyl transferase AbiEii/AbiGii toxin family protein</fullName>
    </submittedName>
</protein>
<gene>
    <name evidence="1" type="ORF">AIF45_11860</name>
</gene>
<reference evidence="1" key="1">
    <citation type="submission" date="2018-08" db="EMBL/GenBank/DDBJ databases">
        <authorList>
            <consortium name="GenomeTrakr network: Whole genome sequencing for foodborne pathogen traceback"/>
        </authorList>
    </citation>
    <scope>NUCLEOTIDE SEQUENCE [LARGE SCALE GENOMIC DNA]</scope>
    <source>
        <strain evidence="1">FDA00003943</strain>
    </source>
</reference>